<dbReference type="InterPro" id="IPR013087">
    <property type="entry name" value="Znf_C2H2_type"/>
</dbReference>
<name>A0AAV2E6T8_9ROSI</name>
<dbReference type="GO" id="GO:0003676">
    <property type="term" value="F:nucleic acid binding"/>
    <property type="evidence" value="ECO:0007669"/>
    <property type="project" value="InterPro"/>
</dbReference>
<evidence type="ECO:0000313" key="8">
    <source>
        <dbReference type="Proteomes" id="UP001497516"/>
    </source>
</evidence>
<dbReference type="AlphaFoldDB" id="A0AAV2E6T8"/>
<evidence type="ECO:0000259" key="6">
    <source>
        <dbReference type="PROSITE" id="PS00028"/>
    </source>
</evidence>
<proteinExistence type="inferred from homology"/>
<protein>
    <recommendedName>
        <fullName evidence="6">C2H2-type domain-containing protein</fullName>
    </recommendedName>
</protein>
<evidence type="ECO:0000256" key="1">
    <source>
        <dbReference type="ARBA" id="ARBA00022517"/>
    </source>
</evidence>
<dbReference type="InterPro" id="IPR003604">
    <property type="entry name" value="Matrin/U1-like-C_Znf_C2H2"/>
</dbReference>
<feature type="domain" description="C2H2-type" evidence="6">
    <location>
        <begin position="6"/>
        <end position="28"/>
    </location>
</feature>
<evidence type="ECO:0000313" key="7">
    <source>
        <dbReference type="EMBL" id="CAL1381636.1"/>
    </source>
</evidence>
<dbReference type="PANTHER" id="PTHR13182:SF8">
    <property type="entry name" value="CYTOPLASMIC 60S SUBUNIT BIOGENESIS FACTOR ZNF622"/>
    <property type="match status" value="1"/>
</dbReference>
<dbReference type="Proteomes" id="UP001497516">
    <property type="component" value="Chromosome 4"/>
</dbReference>
<dbReference type="PROSITE" id="PS00028">
    <property type="entry name" value="ZINC_FINGER_C2H2_1"/>
    <property type="match status" value="1"/>
</dbReference>
<dbReference type="SUPFAM" id="SSF57667">
    <property type="entry name" value="beta-beta-alpha zinc fingers"/>
    <property type="match status" value="1"/>
</dbReference>
<evidence type="ECO:0000256" key="3">
    <source>
        <dbReference type="ARBA" id="ARBA00022771"/>
    </source>
</evidence>
<evidence type="ECO:0000256" key="4">
    <source>
        <dbReference type="ARBA" id="ARBA00022833"/>
    </source>
</evidence>
<dbReference type="SMART" id="SM00451">
    <property type="entry name" value="ZnF_U1"/>
    <property type="match status" value="1"/>
</dbReference>
<keyword evidence="1" id="KW-0690">Ribosome biogenesis</keyword>
<comment type="similarity">
    <text evidence="5">Belongs to the REI1 family.</text>
</comment>
<dbReference type="EMBL" id="OZ034817">
    <property type="protein sequence ID" value="CAL1381636.1"/>
    <property type="molecule type" value="Genomic_DNA"/>
</dbReference>
<dbReference type="InterPro" id="IPR036236">
    <property type="entry name" value="Znf_C2H2_sf"/>
</dbReference>
<dbReference type="InterPro" id="IPR022755">
    <property type="entry name" value="Znf_C2H2_jaz"/>
</dbReference>
<dbReference type="GO" id="GO:0030687">
    <property type="term" value="C:preribosome, large subunit precursor"/>
    <property type="evidence" value="ECO:0007669"/>
    <property type="project" value="TreeGrafter"/>
</dbReference>
<evidence type="ECO:0000256" key="2">
    <source>
        <dbReference type="ARBA" id="ARBA00022723"/>
    </source>
</evidence>
<keyword evidence="4" id="KW-0862">Zinc</keyword>
<organism evidence="7 8">
    <name type="scientific">Linum trigynum</name>
    <dbReference type="NCBI Taxonomy" id="586398"/>
    <lineage>
        <taxon>Eukaryota</taxon>
        <taxon>Viridiplantae</taxon>
        <taxon>Streptophyta</taxon>
        <taxon>Embryophyta</taxon>
        <taxon>Tracheophyta</taxon>
        <taxon>Spermatophyta</taxon>
        <taxon>Magnoliopsida</taxon>
        <taxon>eudicotyledons</taxon>
        <taxon>Gunneridae</taxon>
        <taxon>Pentapetalae</taxon>
        <taxon>rosids</taxon>
        <taxon>fabids</taxon>
        <taxon>Malpighiales</taxon>
        <taxon>Linaceae</taxon>
        <taxon>Linum</taxon>
    </lineage>
</organism>
<evidence type="ECO:0000256" key="5">
    <source>
        <dbReference type="ARBA" id="ARBA00034126"/>
    </source>
</evidence>
<keyword evidence="3" id="KW-0863">Zinc-finger</keyword>
<dbReference type="PANTHER" id="PTHR13182">
    <property type="entry name" value="ZINC FINGER PROTEIN 622"/>
    <property type="match status" value="1"/>
</dbReference>
<dbReference type="GO" id="GO:0042273">
    <property type="term" value="P:ribosomal large subunit biogenesis"/>
    <property type="evidence" value="ECO:0007669"/>
    <property type="project" value="TreeGrafter"/>
</dbReference>
<keyword evidence="2" id="KW-0479">Metal-binding</keyword>
<accession>A0AAV2E6T8</accession>
<sequence length="77" mass="8812">MTGLTCNSCNKKFKDDAEQKLHYKSDWHRYNLKRKLLGGWGSWCHGSKLGFFCSLATGHVDIITCMEMEVEAEKQVA</sequence>
<gene>
    <name evidence="7" type="ORF">LTRI10_LOCUS23005</name>
</gene>
<dbReference type="InterPro" id="IPR040025">
    <property type="entry name" value="Znf622/Rei1/Reh1"/>
</dbReference>
<dbReference type="GO" id="GO:0008270">
    <property type="term" value="F:zinc ion binding"/>
    <property type="evidence" value="ECO:0007669"/>
    <property type="project" value="UniProtKB-KW"/>
</dbReference>
<reference evidence="7 8" key="1">
    <citation type="submission" date="2024-04" db="EMBL/GenBank/DDBJ databases">
        <authorList>
            <person name="Fracassetti M."/>
        </authorList>
    </citation>
    <scope>NUCLEOTIDE SEQUENCE [LARGE SCALE GENOMIC DNA]</scope>
</reference>
<keyword evidence="8" id="KW-1185">Reference proteome</keyword>
<dbReference type="Pfam" id="PF12171">
    <property type="entry name" value="zf-C2H2_jaz"/>
    <property type="match status" value="1"/>
</dbReference>